<dbReference type="InterPro" id="IPR027417">
    <property type="entry name" value="P-loop_NTPase"/>
</dbReference>
<dbReference type="AlphaFoldDB" id="A0A9P0BC93"/>
<comment type="similarity">
    <text evidence="6">Belongs to the L2HGDH family.</text>
</comment>
<evidence type="ECO:0000313" key="11">
    <source>
        <dbReference type="EMBL" id="CAH0560336.1"/>
    </source>
</evidence>
<keyword evidence="3" id="KW-0274">FAD</keyword>
<dbReference type="Pfam" id="PF01266">
    <property type="entry name" value="DAO"/>
    <property type="match status" value="1"/>
</dbReference>
<dbReference type="SUPFAM" id="SSF52540">
    <property type="entry name" value="P-loop containing nucleoside triphosphate hydrolases"/>
    <property type="match status" value="1"/>
</dbReference>
<dbReference type="NCBIfam" id="NF008726">
    <property type="entry name" value="PRK11728.1"/>
    <property type="match status" value="1"/>
</dbReference>
<proteinExistence type="inferred from homology"/>
<dbReference type="OrthoDB" id="498204at2759"/>
<keyword evidence="2" id="KW-0285">Flavoprotein</keyword>
<name>A0A9P0BC93_BRAAE</name>
<accession>A0A9P0BC93</accession>
<evidence type="ECO:0000256" key="4">
    <source>
        <dbReference type="ARBA" id="ARBA00023002"/>
    </source>
</evidence>
<evidence type="ECO:0000259" key="10">
    <source>
        <dbReference type="Pfam" id="PF01266"/>
    </source>
</evidence>
<evidence type="ECO:0000256" key="2">
    <source>
        <dbReference type="ARBA" id="ARBA00022630"/>
    </source>
</evidence>
<dbReference type="GO" id="GO:0008146">
    <property type="term" value="F:sulfotransferase activity"/>
    <property type="evidence" value="ECO:0007669"/>
    <property type="project" value="InterPro"/>
</dbReference>
<dbReference type="Gene3D" id="3.40.50.300">
    <property type="entry name" value="P-loop containing nucleotide triphosphate hydrolases"/>
    <property type="match status" value="1"/>
</dbReference>
<feature type="domain" description="FAD dependent oxidoreductase" evidence="10">
    <location>
        <begin position="11"/>
        <end position="294"/>
    </location>
</feature>
<dbReference type="InterPro" id="IPR006076">
    <property type="entry name" value="FAD-dep_OxRdtase"/>
</dbReference>
<dbReference type="PANTHER" id="PTHR43104">
    <property type="entry name" value="L-2-HYDROXYGLUTARATE DEHYDROGENASE, MITOCHONDRIAL"/>
    <property type="match status" value="1"/>
</dbReference>
<dbReference type="EMBL" id="OV121138">
    <property type="protein sequence ID" value="CAH0560336.1"/>
    <property type="molecule type" value="Genomic_DNA"/>
</dbReference>
<sequence length="592" mass="67897">MLKNKSNDLFDVLVIGGGIIGTAISRQILQISPNLKIAILEKEDSVGSHQTSHNSGVVHSGIYYKPKSLKAKLCVEGSKMIMDYARDKNIGYNKCGKILLANSRCEIRNLERIFKRGLENDVAGLKIIRNKEKINKIQPNSVGVFGLWCPVTANLNWGEITCSFLEDFRSCGGEIYYNFKVKNIKHSDDLNHPVEISSKNSLLKSKYLICCPGLQSEKIAELIGAPNEARNVSFRVQYMLLEEKASHNILTNIYEVPDIDDSFLGVHISPRSDGRVLLGPSALPALKTEGYRSYQMNLSYIKNTLSYAGFQKMTLKNLPKCINQVAKTICPEIQYKELLKLIDSIKFEDIEAGPTAVQTQLIDSDGKFVDDFVFEFFEGEGLRRRIINCRFLPSPAATSSLAIGRLTLVIFLIFYTLAGRKCDVDHVGPKKYMVWPCYRKYKDEIYNFPIKKNDVWVVTLGRSVWPTFFDHCLEAWNIRNQENILFLFYDDIVKDMRSTILKVCKFLGKSYTDAEIDRLVEHMKIDNFKKNESVNRDYFDFRPQSDSDRNFVRKGKVGSHKELFSKELNERANNWIRENYKKTDMRFPTMLE</sequence>
<dbReference type="Pfam" id="PF00685">
    <property type="entry name" value="Sulfotransfer_1"/>
    <property type="match status" value="1"/>
</dbReference>
<dbReference type="EC" id="1.1.99.2" evidence="7"/>
<evidence type="ECO:0000256" key="5">
    <source>
        <dbReference type="ARBA" id="ARBA00036066"/>
    </source>
</evidence>
<reference evidence="11" key="1">
    <citation type="submission" date="2021-12" db="EMBL/GenBank/DDBJ databases">
        <authorList>
            <person name="King R."/>
        </authorList>
    </citation>
    <scope>NUCLEOTIDE SEQUENCE</scope>
</reference>
<dbReference type="SUPFAM" id="SSF51905">
    <property type="entry name" value="FAD/NAD(P)-binding domain"/>
    <property type="match status" value="1"/>
</dbReference>
<evidence type="ECO:0000256" key="7">
    <source>
        <dbReference type="ARBA" id="ARBA00038878"/>
    </source>
</evidence>
<gene>
    <name evidence="11" type="ORF">MELIAE_LOCUS10097</name>
</gene>
<dbReference type="GO" id="GO:0047545">
    <property type="term" value="F:(S)-2-hydroxyglutarate dehydrogenase activity"/>
    <property type="evidence" value="ECO:0007669"/>
    <property type="project" value="UniProtKB-EC"/>
</dbReference>
<evidence type="ECO:0000256" key="6">
    <source>
        <dbReference type="ARBA" id="ARBA00037941"/>
    </source>
</evidence>
<organism evidence="11 12">
    <name type="scientific">Brassicogethes aeneus</name>
    <name type="common">Rape pollen beetle</name>
    <name type="synonym">Meligethes aeneus</name>
    <dbReference type="NCBI Taxonomy" id="1431903"/>
    <lineage>
        <taxon>Eukaryota</taxon>
        <taxon>Metazoa</taxon>
        <taxon>Ecdysozoa</taxon>
        <taxon>Arthropoda</taxon>
        <taxon>Hexapoda</taxon>
        <taxon>Insecta</taxon>
        <taxon>Pterygota</taxon>
        <taxon>Neoptera</taxon>
        <taxon>Endopterygota</taxon>
        <taxon>Coleoptera</taxon>
        <taxon>Polyphaga</taxon>
        <taxon>Cucujiformia</taxon>
        <taxon>Nitidulidae</taxon>
        <taxon>Meligethinae</taxon>
        <taxon>Brassicogethes</taxon>
    </lineage>
</organism>
<dbReference type="Gene3D" id="3.30.9.10">
    <property type="entry name" value="D-Amino Acid Oxidase, subunit A, domain 2"/>
    <property type="match status" value="1"/>
</dbReference>
<evidence type="ECO:0000313" key="12">
    <source>
        <dbReference type="Proteomes" id="UP001154078"/>
    </source>
</evidence>
<dbReference type="PANTHER" id="PTHR43104:SF2">
    <property type="entry name" value="L-2-HYDROXYGLUTARATE DEHYDROGENASE, MITOCHONDRIAL"/>
    <property type="match status" value="1"/>
</dbReference>
<comment type="catalytic activity">
    <reaction evidence="5">
        <text>(S)-2-hydroxyglutarate + A = 2-oxoglutarate + AH2</text>
        <dbReference type="Rhea" id="RHEA:21252"/>
        <dbReference type="ChEBI" id="CHEBI:13193"/>
        <dbReference type="ChEBI" id="CHEBI:16782"/>
        <dbReference type="ChEBI" id="CHEBI:16810"/>
        <dbReference type="ChEBI" id="CHEBI:17499"/>
        <dbReference type="EC" id="1.1.99.2"/>
    </reaction>
</comment>
<keyword evidence="4" id="KW-0560">Oxidoreductase</keyword>
<dbReference type="Gene3D" id="3.50.50.60">
    <property type="entry name" value="FAD/NAD(P)-binding domain"/>
    <property type="match status" value="1"/>
</dbReference>
<evidence type="ECO:0000259" key="9">
    <source>
        <dbReference type="Pfam" id="PF00685"/>
    </source>
</evidence>
<evidence type="ECO:0000256" key="3">
    <source>
        <dbReference type="ARBA" id="ARBA00022827"/>
    </source>
</evidence>
<protein>
    <recommendedName>
        <fullName evidence="8">L-2-hydroxyglutarate dehydrogenase, mitochondrial</fullName>
        <ecNumber evidence="7">1.1.99.2</ecNumber>
    </recommendedName>
</protein>
<keyword evidence="12" id="KW-1185">Reference proteome</keyword>
<dbReference type="InterPro" id="IPR036188">
    <property type="entry name" value="FAD/NAD-bd_sf"/>
</dbReference>
<feature type="domain" description="Sulfotransferase" evidence="9">
    <location>
        <begin position="456"/>
        <end position="583"/>
    </location>
</feature>
<dbReference type="Proteomes" id="UP001154078">
    <property type="component" value="Chromosome 7"/>
</dbReference>
<evidence type="ECO:0000256" key="8">
    <source>
        <dbReference type="ARBA" id="ARBA00041137"/>
    </source>
</evidence>
<comment type="cofactor">
    <cofactor evidence="1">
        <name>FAD</name>
        <dbReference type="ChEBI" id="CHEBI:57692"/>
    </cofactor>
</comment>
<evidence type="ECO:0000256" key="1">
    <source>
        <dbReference type="ARBA" id="ARBA00001974"/>
    </source>
</evidence>
<dbReference type="InterPro" id="IPR000863">
    <property type="entry name" value="Sulfotransferase_dom"/>
</dbReference>